<protein>
    <submittedName>
        <fullName evidence="2">Uncharacterized protein</fullName>
    </submittedName>
</protein>
<dbReference type="STRING" id="47500.AF333_19455"/>
<dbReference type="RefSeq" id="WP_043064795.1">
    <property type="nucleotide sequence ID" value="NZ_BJOA01000231.1"/>
</dbReference>
<evidence type="ECO:0000313" key="4">
    <source>
        <dbReference type="Proteomes" id="UP000037269"/>
    </source>
</evidence>
<dbReference type="OrthoDB" id="875405at2"/>
<keyword evidence="4" id="KW-1185">Reference proteome</keyword>
<evidence type="ECO:0000313" key="3">
    <source>
        <dbReference type="EMBL" id="SDJ01801.1"/>
    </source>
</evidence>
<reference evidence="2 4" key="1">
    <citation type="submission" date="2015-07" db="EMBL/GenBank/DDBJ databases">
        <title>Fjat-14205 dsm 2895.</title>
        <authorList>
            <person name="Liu B."/>
            <person name="Wang J."/>
            <person name="Zhu Y."/>
            <person name="Liu G."/>
            <person name="Chen Q."/>
            <person name="Chen Z."/>
            <person name="Lan J."/>
            <person name="Che J."/>
            <person name="Ge C."/>
            <person name="Shi H."/>
            <person name="Pan Z."/>
            <person name="Liu X."/>
        </authorList>
    </citation>
    <scope>NUCLEOTIDE SEQUENCE [LARGE SCALE GENOMIC DNA]</scope>
    <source>
        <strain evidence="2 4">DSM 2895</strain>
    </source>
</reference>
<dbReference type="AlphaFoldDB" id="A0A0D1WH77"/>
<dbReference type="Proteomes" id="UP000037269">
    <property type="component" value="Unassembled WGS sequence"/>
</dbReference>
<dbReference type="EMBL" id="FNED01000010">
    <property type="protein sequence ID" value="SDJ01801.1"/>
    <property type="molecule type" value="Genomic_DNA"/>
</dbReference>
<dbReference type="PATRIC" id="fig|47500.8.peg.5018"/>
<keyword evidence="1" id="KW-0472">Membrane</keyword>
<dbReference type="EMBL" id="LGUG01000004">
    <property type="protein sequence ID" value="KON97323.1"/>
    <property type="molecule type" value="Genomic_DNA"/>
</dbReference>
<proteinExistence type="predicted"/>
<evidence type="ECO:0000256" key="1">
    <source>
        <dbReference type="SAM" id="Phobius"/>
    </source>
</evidence>
<reference evidence="3 5" key="2">
    <citation type="submission" date="2016-10" db="EMBL/GenBank/DDBJ databases">
        <authorList>
            <person name="de Groot N.N."/>
        </authorList>
    </citation>
    <scope>NUCLEOTIDE SEQUENCE [LARGE SCALE GENOMIC DNA]</scope>
    <source>
        <strain evidence="3 5">DSM 2895</strain>
    </source>
</reference>
<accession>A0A0D1WH77</accession>
<organism evidence="2 4">
    <name type="scientific">Aneurinibacillus migulanus</name>
    <name type="common">Bacillus migulanus</name>
    <dbReference type="NCBI Taxonomy" id="47500"/>
    <lineage>
        <taxon>Bacteria</taxon>
        <taxon>Bacillati</taxon>
        <taxon>Bacillota</taxon>
        <taxon>Bacilli</taxon>
        <taxon>Bacillales</taxon>
        <taxon>Paenibacillaceae</taxon>
        <taxon>Aneurinibacillus group</taxon>
        <taxon>Aneurinibacillus</taxon>
    </lineage>
</organism>
<name>A0A0D1WH77_ANEMI</name>
<feature type="transmembrane region" description="Helical" evidence="1">
    <location>
        <begin position="65"/>
        <end position="83"/>
    </location>
</feature>
<evidence type="ECO:0000313" key="5">
    <source>
        <dbReference type="Proteomes" id="UP000182836"/>
    </source>
</evidence>
<evidence type="ECO:0000313" key="2">
    <source>
        <dbReference type="EMBL" id="KON97323.1"/>
    </source>
</evidence>
<keyword evidence="1" id="KW-1133">Transmembrane helix</keyword>
<dbReference type="Proteomes" id="UP000182836">
    <property type="component" value="Unassembled WGS sequence"/>
</dbReference>
<dbReference type="GeneID" id="42307332"/>
<feature type="transmembrane region" description="Helical" evidence="1">
    <location>
        <begin position="35"/>
        <end position="59"/>
    </location>
</feature>
<gene>
    <name evidence="2" type="ORF">AF333_19455</name>
    <name evidence="3" type="ORF">SAMN04487909_110140</name>
</gene>
<keyword evidence="1" id="KW-0812">Transmembrane</keyword>
<sequence length="203" mass="23446">MKAIKFEASIWYHAICAWRSSQKQRGLSFTHHKKSIYFGLFLMLLHVQIIEGAGLHFVLHHVSPILAWCSTILHMYMIIWLLGDYNALRHSMFTLDDHSIHFQIGLRKSVHIPFDCIESITAVRTSSEDMKQETDSFHAEACPRIDPDMGLADTPQFELHLKNPVVSTGMFGRKKTIQKVYVHVDEPQAFIQAVKQKMEENIQ</sequence>